<comment type="caution">
    <text evidence="4">The sequence shown here is derived from an EMBL/GenBank/DDBJ whole genome shotgun (WGS) entry which is preliminary data.</text>
</comment>
<sequence length="512" mass="54198">MEARALKIHPDDDVAVLLSPAIAAGTRIRVGGEDYLTDQAIPSGHKIALHALAAGEVVRKYGQPFARTTEAVPAGYWLHTHNAKTMLGANEAYTYTPYTPSRPDEGGKEREGAGGVQTFNGFLRADGKVGIRNELWVLCTVGCINKMAETVAREAHARLAGKNGIDGVYAFTHPYGCAQLGGDLQQTRRLIAALAAHPNCAGVLLMGLGCENNALMDQVAAFRVADMSRVRYFSAQEVSDEIEEGVRLLSELAERASQDVRTPQPLSKLVLGMKCGGSDGFSGLTANPLVGVLSDRLAAAGGVSVLTEVPEMFGAEKLLMQRAADEPTFHAIERMINDFKDYFRKYNEPISENPAPGNKAGGITTLEEKSLGCIQKGGATAPIAHVLGYGEPLPADPKPGIALAYGPGSDVVSCTTLAGTGAQLVLFTTGRGTPFGTCAPTFKIATNSGLATRKPGWIDFDAGRLVEEGVPLETLADELLALVVQAASGEYQTKAERNGCREIALFKDGVIN</sequence>
<dbReference type="InterPro" id="IPR052172">
    <property type="entry name" value="UxaA_altronate/galactarate_dh"/>
</dbReference>
<dbReference type="GO" id="GO:0016787">
    <property type="term" value="F:hydrolase activity"/>
    <property type="evidence" value="ECO:0007669"/>
    <property type="project" value="UniProtKB-KW"/>
</dbReference>
<keyword evidence="2 4" id="KW-0456">Lyase</keyword>
<protein>
    <submittedName>
        <fullName evidence="4">Altronate hydrolase</fullName>
        <ecNumber evidence="4">4.2.1.7</ecNumber>
    </submittedName>
</protein>
<dbReference type="Pfam" id="PF04295">
    <property type="entry name" value="GD_AH_second"/>
    <property type="match status" value="1"/>
</dbReference>
<organism evidence="4 5">
    <name type="scientific">Armatimonas rosea</name>
    <dbReference type="NCBI Taxonomy" id="685828"/>
    <lineage>
        <taxon>Bacteria</taxon>
        <taxon>Bacillati</taxon>
        <taxon>Armatimonadota</taxon>
        <taxon>Armatimonadia</taxon>
        <taxon>Armatimonadales</taxon>
        <taxon>Armatimonadaceae</taxon>
        <taxon>Armatimonas</taxon>
    </lineage>
</organism>
<evidence type="ECO:0000256" key="2">
    <source>
        <dbReference type="ARBA" id="ARBA00023239"/>
    </source>
</evidence>
<dbReference type="Gene3D" id="2.30.130.110">
    <property type="match status" value="1"/>
</dbReference>
<dbReference type="PANTHER" id="PTHR30536">
    <property type="entry name" value="ALTRONATE/GALACTARATE DEHYDRATASE"/>
    <property type="match status" value="1"/>
</dbReference>
<name>A0A7W9SQH0_ARMRO</name>
<dbReference type="InterPro" id="IPR048332">
    <property type="entry name" value="GD_AH_C"/>
</dbReference>
<dbReference type="CDD" id="cd11613">
    <property type="entry name" value="SAF_AH_GD"/>
    <property type="match status" value="1"/>
</dbReference>
<dbReference type="AlphaFoldDB" id="A0A7W9SQH0"/>
<keyword evidence="5" id="KW-1185">Reference proteome</keyword>
<reference evidence="4 5" key="1">
    <citation type="submission" date="2020-08" db="EMBL/GenBank/DDBJ databases">
        <title>Genomic Encyclopedia of Type Strains, Phase IV (KMG-IV): sequencing the most valuable type-strain genomes for metagenomic binning, comparative biology and taxonomic classification.</title>
        <authorList>
            <person name="Goeker M."/>
        </authorList>
    </citation>
    <scope>NUCLEOTIDE SEQUENCE [LARGE SCALE GENOMIC DNA]</scope>
    <source>
        <strain evidence="4 5">DSM 23562</strain>
    </source>
</reference>
<dbReference type="SMART" id="SM00858">
    <property type="entry name" value="SAF"/>
    <property type="match status" value="1"/>
</dbReference>
<dbReference type="InterPro" id="IPR044144">
    <property type="entry name" value="SAF_UxaA/GarD"/>
</dbReference>
<accession>A0A7W9SQH0</accession>
<evidence type="ECO:0000256" key="1">
    <source>
        <dbReference type="ARBA" id="ARBA00010986"/>
    </source>
</evidence>
<proteinExistence type="inferred from homology"/>
<comment type="similarity">
    <text evidence="1">Belongs to the UxaA family.</text>
</comment>
<evidence type="ECO:0000313" key="4">
    <source>
        <dbReference type="EMBL" id="MBB6050575.1"/>
    </source>
</evidence>
<dbReference type="Proteomes" id="UP000520814">
    <property type="component" value="Unassembled WGS sequence"/>
</dbReference>
<keyword evidence="4" id="KW-0378">Hydrolase</keyword>
<evidence type="ECO:0000259" key="3">
    <source>
        <dbReference type="SMART" id="SM00858"/>
    </source>
</evidence>
<dbReference type="InterPro" id="IPR013974">
    <property type="entry name" value="SAF"/>
</dbReference>
<dbReference type="RefSeq" id="WP_184195796.1">
    <property type="nucleotide sequence ID" value="NZ_JACHGW010000002.1"/>
</dbReference>
<dbReference type="Pfam" id="PF20629">
    <property type="entry name" value="GD_AH_C"/>
    <property type="match status" value="1"/>
</dbReference>
<gene>
    <name evidence="4" type="ORF">HNQ39_002366</name>
</gene>
<evidence type="ECO:0000313" key="5">
    <source>
        <dbReference type="Proteomes" id="UP000520814"/>
    </source>
</evidence>
<dbReference type="EC" id="4.2.1.7" evidence="4"/>
<dbReference type="GO" id="GO:0019698">
    <property type="term" value="P:D-galacturonate catabolic process"/>
    <property type="evidence" value="ECO:0007669"/>
    <property type="project" value="TreeGrafter"/>
</dbReference>
<dbReference type="GO" id="GO:0008789">
    <property type="term" value="F:altronate dehydratase activity"/>
    <property type="evidence" value="ECO:0007669"/>
    <property type="project" value="UniProtKB-EC"/>
</dbReference>
<dbReference type="InterPro" id="IPR007392">
    <property type="entry name" value="GD_AH_second"/>
</dbReference>
<feature type="domain" description="SAF" evidence="3">
    <location>
        <begin position="12"/>
        <end position="84"/>
    </location>
</feature>
<dbReference type="EMBL" id="JACHGW010000002">
    <property type="protein sequence ID" value="MBB6050575.1"/>
    <property type="molecule type" value="Genomic_DNA"/>
</dbReference>
<dbReference type="PANTHER" id="PTHR30536:SF5">
    <property type="entry name" value="ALTRONATE DEHYDRATASE"/>
    <property type="match status" value="1"/>
</dbReference>